<dbReference type="AlphaFoldDB" id="A0A916JHZ3"/>
<gene>
    <name evidence="7" type="ORF">DYBT9275_04376</name>
</gene>
<evidence type="ECO:0000256" key="3">
    <source>
        <dbReference type="ARBA" id="ARBA00023082"/>
    </source>
</evidence>
<dbReference type="SUPFAM" id="SSF88659">
    <property type="entry name" value="Sigma3 and sigma4 domains of RNA polymerase sigma factors"/>
    <property type="match status" value="1"/>
</dbReference>
<feature type="domain" description="RNA polymerase sigma factor 70 region 4 type 2" evidence="6">
    <location>
        <begin position="129"/>
        <end position="179"/>
    </location>
</feature>
<dbReference type="Proteomes" id="UP000680038">
    <property type="component" value="Unassembled WGS sequence"/>
</dbReference>
<keyword evidence="4" id="KW-0804">Transcription</keyword>
<dbReference type="InterPro" id="IPR036388">
    <property type="entry name" value="WH-like_DNA-bd_sf"/>
</dbReference>
<dbReference type="InterPro" id="IPR013324">
    <property type="entry name" value="RNA_pol_sigma_r3/r4-like"/>
</dbReference>
<dbReference type="InterPro" id="IPR013249">
    <property type="entry name" value="RNA_pol_sigma70_r4_t2"/>
</dbReference>
<sequence length="205" mass="23516">MVDRHAKSEILSMWVSFKAGDERALRSLMELYLPKMYNYGSKFSNDREFIKDCIQDVFIGMWQYRENLALPDSPKAYLLTALRRKMFSSRSRITLTSLDPKSDMLFSTEQSAEDTLIERESIAGQNKLVAHLLGRLPERQREVIYLKFYQGLDRHETAAVMGISDQSVSNLFQKALNALKSLHSSGVPVLVRSVIHLLLICRILS</sequence>
<reference evidence="7" key="1">
    <citation type="submission" date="2021-04" db="EMBL/GenBank/DDBJ databases">
        <authorList>
            <person name="Rodrigo-Torres L."/>
            <person name="Arahal R. D."/>
            <person name="Lucena T."/>
        </authorList>
    </citation>
    <scope>NUCLEOTIDE SEQUENCE</scope>
    <source>
        <strain evidence="7">CECT 9275</strain>
    </source>
</reference>
<dbReference type="GO" id="GO:0006352">
    <property type="term" value="P:DNA-templated transcription initiation"/>
    <property type="evidence" value="ECO:0007669"/>
    <property type="project" value="InterPro"/>
</dbReference>
<evidence type="ECO:0000313" key="7">
    <source>
        <dbReference type="EMBL" id="CAG5008876.1"/>
    </source>
</evidence>
<organism evidence="7 8">
    <name type="scientific">Dyadobacter helix</name>
    <dbReference type="NCBI Taxonomy" id="2822344"/>
    <lineage>
        <taxon>Bacteria</taxon>
        <taxon>Pseudomonadati</taxon>
        <taxon>Bacteroidota</taxon>
        <taxon>Cytophagia</taxon>
        <taxon>Cytophagales</taxon>
        <taxon>Spirosomataceae</taxon>
        <taxon>Dyadobacter</taxon>
    </lineage>
</organism>
<dbReference type="Pfam" id="PF04542">
    <property type="entry name" value="Sigma70_r2"/>
    <property type="match status" value="1"/>
</dbReference>
<dbReference type="RefSeq" id="WP_215240753.1">
    <property type="nucleotide sequence ID" value="NZ_CAJRAF010000002.1"/>
</dbReference>
<dbReference type="Pfam" id="PF08281">
    <property type="entry name" value="Sigma70_r4_2"/>
    <property type="match status" value="1"/>
</dbReference>
<dbReference type="PANTHER" id="PTHR43133:SF46">
    <property type="entry name" value="RNA POLYMERASE SIGMA-70 FACTOR ECF SUBFAMILY"/>
    <property type="match status" value="1"/>
</dbReference>
<dbReference type="Gene3D" id="1.10.1740.10">
    <property type="match status" value="1"/>
</dbReference>
<dbReference type="Gene3D" id="1.10.10.10">
    <property type="entry name" value="Winged helix-like DNA-binding domain superfamily/Winged helix DNA-binding domain"/>
    <property type="match status" value="1"/>
</dbReference>
<dbReference type="CDD" id="cd06171">
    <property type="entry name" value="Sigma70_r4"/>
    <property type="match status" value="1"/>
</dbReference>
<keyword evidence="8" id="KW-1185">Reference proteome</keyword>
<dbReference type="InterPro" id="IPR013325">
    <property type="entry name" value="RNA_pol_sigma_r2"/>
</dbReference>
<evidence type="ECO:0008006" key="9">
    <source>
        <dbReference type="Google" id="ProtNLM"/>
    </source>
</evidence>
<comment type="similarity">
    <text evidence="1">Belongs to the sigma-70 factor family. ECF subfamily.</text>
</comment>
<feature type="domain" description="RNA polymerase sigma-70 region 2" evidence="5">
    <location>
        <begin position="28"/>
        <end position="88"/>
    </location>
</feature>
<evidence type="ECO:0000256" key="4">
    <source>
        <dbReference type="ARBA" id="ARBA00023163"/>
    </source>
</evidence>
<protein>
    <recommendedName>
        <fullName evidence="9">Sigma-70 family RNA polymerase sigma factor</fullName>
    </recommendedName>
</protein>
<accession>A0A916JHZ3</accession>
<keyword evidence="3" id="KW-0731">Sigma factor</keyword>
<dbReference type="GO" id="GO:0003677">
    <property type="term" value="F:DNA binding"/>
    <property type="evidence" value="ECO:0007669"/>
    <property type="project" value="InterPro"/>
</dbReference>
<evidence type="ECO:0000313" key="8">
    <source>
        <dbReference type="Proteomes" id="UP000680038"/>
    </source>
</evidence>
<dbReference type="InterPro" id="IPR039425">
    <property type="entry name" value="RNA_pol_sigma-70-like"/>
</dbReference>
<keyword evidence="2" id="KW-0805">Transcription regulation</keyword>
<evidence type="ECO:0000256" key="1">
    <source>
        <dbReference type="ARBA" id="ARBA00010641"/>
    </source>
</evidence>
<dbReference type="GO" id="GO:0016987">
    <property type="term" value="F:sigma factor activity"/>
    <property type="evidence" value="ECO:0007669"/>
    <property type="project" value="UniProtKB-KW"/>
</dbReference>
<dbReference type="InterPro" id="IPR014284">
    <property type="entry name" value="RNA_pol_sigma-70_dom"/>
</dbReference>
<name>A0A916JHZ3_9BACT</name>
<dbReference type="SUPFAM" id="SSF88946">
    <property type="entry name" value="Sigma2 domain of RNA polymerase sigma factors"/>
    <property type="match status" value="1"/>
</dbReference>
<evidence type="ECO:0000259" key="5">
    <source>
        <dbReference type="Pfam" id="PF04542"/>
    </source>
</evidence>
<evidence type="ECO:0000259" key="6">
    <source>
        <dbReference type="Pfam" id="PF08281"/>
    </source>
</evidence>
<evidence type="ECO:0000256" key="2">
    <source>
        <dbReference type="ARBA" id="ARBA00023015"/>
    </source>
</evidence>
<comment type="caution">
    <text evidence="7">The sequence shown here is derived from an EMBL/GenBank/DDBJ whole genome shotgun (WGS) entry which is preliminary data.</text>
</comment>
<dbReference type="PANTHER" id="PTHR43133">
    <property type="entry name" value="RNA POLYMERASE ECF-TYPE SIGMA FACTO"/>
    <property type="match status" value="1"/>
</dbReference>
<proteinExistence type="inferred from homology"/>
<dbReference type="EMBL" id="CAJRAF010000002">
    <property type="protein sequence ID" value="CAG5008876.1"/>
    <property type="molecule type" value="Genomic_DNA"/>
</dbReference>
<dbReference type="NCBIfam" id="TIGR02937">
    <property type="entry name" value="sigma70-ECF"/>
    <property type="match status" value="1"/>
</dbReference>
<dbReference type="InterPro" id="IPR007627">
    <property type="entry name" value="RNA_pol_sigma70_r2"/>
</dbReference>